<feature type="compositionally biased region" description="Low complexity" evidence="2">
    <location>
        <begin position="246"/>
        <end position="269"/>
    </location>
</feature>
<evidence type="ECO:0000256" key="1">
    <source>
        <dbReference type="SAM" id="Coils"/>
    </source>
</evidence>
<sequence>MAVFSFEGGELRPAAPQTDLPDSVVGPILAALRENALEILPSPLFAIAWTRDPETPSYLICLDATGQICTVAVMPSLDTESLVAALTVSGRQSNLDREEIVRMYPGGEEEFSRKWNAFRAINPPVASAGPKLFVITLRVADSVRDAITALAGGGVAVYAASVYEAGGRALVNIDEVSVAPSLRYALTSPAAAARPGIGESASTPATESLREVYVELPAEPSAGTPAETYVGTPAKTYAGMPDETYPGTPAETPADAPAETTAPTYAGTASEMPGETYPETYSGTPAETYGGTPAETYGGTPAETYGGTPAETYSGTSARTSAQYSGQVPRESTPLNFSESAAKTTPESAAWKASAAATAAARSTRENAGQETWAAGPGRSVQESAAWEASAPAADPALAADLPAAADLSPAADLSSPATQLSSSGAGSARSTWESAAWEASATASASTWESAAWEASARAETHAETPAEIPAEPRAETRAEPWVPPLRQNIVDAHSVSSPERLPVTPAQSETGSAHSAPKLVQTAWVAPSAAEVGVRPTDSLPEHERAIPDPLRAGPEPAAATFTVDVDPDIEIARARRRARRAAVESASEAASSRYNSEPSRPPTVGSPARPEPSRHQENQEHQPVTIADLAQRAKGRGERSRRTTDHVALAEGPIAEKFGIIPLTDSKQAAEQARERNRKAIARLARISQNGPVRVYWVFRRRGIDLQANVEWPGVLRVAGHGNYTDPTAAAEEIGGVENVDGWDLWRTADGRSLADLDPE</sequence>
<feature type="compositionally biased region" description="Polar residues" evidence="2">
    <location>
        <begin position="333"/>
        <end position="347"/>
    </location>
</feature>
<dbReference type="EMBL" id="JAWNFU010000001">
    <property type="protein sequence ID" value="MDY5152902.1"/>
    <property type="molecule type" value="Genomic_DNA"/>
</dbReference>
<feature type="compositionally biased region" description="Polar residues" evidence="2">
    <location>
        <begin position="311"/>
        <end position="326"/>
    </location>
</feature>
<accession>A0A1G7DWU3</accession>
<dbReference type="Proteomes" id="UP001273799">
    <property type="component" value="Unassembled WGS sequence"/>
</dbReference>
<feature type="coiled-coil region" evidence="1">
    <location>
        <begin position="666"/>
        <end position="693"/>
    </location>
</feature>
<evidence type="ECO:0000313" key="3">
    <source>
        <dbReference type="EMBL" id="MDY5152902.1"/>
    </source>
</evidence>
<keyword evidence="1" id="KW-0175">Coiled coil</keyword>
<name>A0A1G7DWU3_9ACTO</name>
<feature type="region of interest" description="Disordered" evidence="2">
    <location>
        <begin position="532"/>
        <end position="629"/>
    </location>
</feature>
<proteinExistence type="predicted"/>
<feature type="region of interest" description="Disordered" evidence="2">
    <location>
        <begin position="408"/>
        <end position="483"/>
    </location>
</feature>
<organism evidence="4 5">
    <name type="scientific">Actinobaculum suis</name>
    <dbReference type="NCBI Taxonomy" id="1657"/>
    <lineage>
        <taxon>Bacteria</taxon>
        <taxon>Bacillati</taxon>
        <taxon>Actinomycetota</taxon>
        <taxon>Actinomycetes</taxon>
        <taxon>Actinomycetales</taxon>
        <taxon>Actinomycetaceae</taxon>
        <taxon>Actinobaculum</taxon>
    </lineage>
</organism>
<reference evidence="5" key="1">
    <citation type="submission" date="2016-10" db="EMBL/GenBank/DDBJ databases">
        <authorList>
            <person name="Varghese N."/>
        </authorList>
    </citation>
    <scope>NUCLEOTIDE SEQUENCE [LARGE SCALE GENOMIC DNA]</scope>
    <source>
        <strain evidence="5">DSM 20639</strain>
    </source>
</reference>
<gene>
    <name evidence="3" type="ORF">R6G71_02395</name>
    <name evidence="4" type="ORF">SAMN05421878_11351</name>
</gene>
<feature type="region of interest" description="Disordered" evidence="2">
    <location>
        <begin position="495"/>
        <end position="519"/>
    </location>
</feature>
<feature type="compositionally biased region" description="Low complexity" evidence="2">
    <location>
        <begin position="349"/>
        <end position="361"/>
    </location>
</feature>
<reference evidence="3" key="3">
    <citation type="submission" date="2023-10" db="EMBL/GenBank/DDBJ databases">
        <title>Whole Genome based description of the genera Actinobaculum and Actinotignum reveals a complex phylogenetic relationship within the species included in the genus Actinotignum.</title>
        <authorList>
            <person name="Jensen C.S."/>
            <person name="Dargis R."/>
            <person name="Kemp M."/>
            <person name="Christensen J.J."/>
        </authorList>
    </citation>
    <scope>NUCLEOTIDE SEQUENCE</scope>
    <source>
        <strain evidence="3">Actinobaculum_suis_CCUG19206T</strain>
    </source>
</reference>
<feature type="region of interest" description="Disordered" evidence="2">
    <location>
        <begin position="239"/>
        <end position="393"/>
    </location>
</feature>
<feature type="compositionally biased region" description="Low complexity" evidence="2">
    <location>
        <begin position="428"/>
        <end position="457"/>
    </location>
</feature>
<keyword evidence="5" id="KW-1185">Reference proteome</keyword>
<reference evidence="4" key="2">
    <citation type="submission" date="2016-10" db="EMBL/GenBank/DDBJ databases">
        <authorList>
            <person name="de Groot N.N."/>
        </authorList>
    </citation>
    <scope>NUCLEOTIDE SEQUENCE [LARGE SCALE GENOMIC DNA]</scope>
    <source>
        <strain evidence="4">DSM 20639</strain>
    </source>
</reference>
<evidence type="ECO:0000313" key="4">
    <source>
        <dbReference type="EMBL" id="SDE55913.1"/>
    </source>
</evidence>
<feature type="compositionally biased region" description="Low complexity" evidence="2">
    <location>
        <begin position="586"/>
        <end position="596"/>
    </location>
</feature>
<protein>
    <recommendedName>
        <fullName evidence="6">RAMA domain-containing protein</fullName>
    </recommendedName>
</protein>
<feature type="compositionally biased region" description="Basic and acidic residues" evidence="2">
    <location>
        <begin position="458"/>
        <end position="480"/>
    </location>
</feature>
<evidence type="ECO:0000256" key="2">
    <source>
        <dbReference type="SAM" id="MobiDB-lite"/>
    </source>
</evidence>
<dbReference type="AlphaFoldDB" id="A0A1G7DWU3"/>
<evidence type="ECO:0008006" key="6">
    <source>
        <dbReference type="Google" id="ProtNLM"/>
    </source>
</evidence>
<dbReference type="EMBL" id="FNAU01000013">
    <property type="protein sequence ID" value="SDE55913.1"/>
    <property type="molecule type" value="Genomic_DNA"/>
</dbReference>
<dbReference type="RefSeq" id="WP_074663301.1">
    <property type="nucleotide sequence ID" value="NZ_FNAU01000013.1"/>
</dbReference>
<feature type="compositionally biased region" description="Low complexity" evidence="2">
    <location>
        <begin position="408"/>
        <end position="418"/>
    </location>
</feature>
<dbReference type="Proteomes" id="UP000182744">
    <property type="component" value="Unassembled WGS sequence"/>
</dbReference>
<feature type="compositionally biased region" description="Basic and acidic residues" evidence="2">
    <location>
        <begin position="614"/>
        <end position="623"/>
    </location>
</feature>
<evidence type="ECO:0000313" key="5">
    <source>
        <dbReference type="Proteomes" id="UP000182744"/>
    </source>
</evidence>